<protein>
    <submittedName>
        <fullName evidence="3">Dinucleotide-utilizing enzyme</fullName>
    </submittedName>
</protein>
<keyword evidence="2" id="KW-1133">Transmembrane helix</keyword>
<dbReference type="EMBL" id="LSTV01000001">
    <property type="protein sequence ID" value="OAH51782.1"/>
    <property type="molecule type" value="Genomic_DNA"/>
</dbReference>
<dbReference type="Proteomes" id="UP000076998">
    <property type="component" value="Unassembled WGS sequence"/>
</dbReference>
<evidence type="ECO:0000313" key="3">
    <source>
        <dbReference type="EMBL" id="OAH51782.1"/>
    </source>
</evidence>
<dbReference type="AlphaFoldDB" id="A0A177KEG6"/>
<feature type="compositionally biased region" description="Basic and acidic residues" evidence="1">
    <location>
        <begin position="93"/>
        <end position="102"/>
    </location>
</feature>
<dbReference type="OrthoDB" id="5074776at2"/>
<keyword evidence="2" id="KW-0812">Transmembrane</keyword>
<gene>
    <name evidence="3" type="ORF">AYL44_06005</name>
</gene>
<evidence type="ECO:0000313" key="4">
    <source>
        <dbReference type="Proteomes" id="UP000076998"/>
    </source>
</evidence>
<feature type="transmembrane region" description="Helical" evidence="2">
    <location>
        <begin position="57"/>
        <end position="82"/>
    </location>
</feature>
<evidence type="ECO:0000256" key="1">
    <source>
        <dbReference type="SAM" id="MobiDB-lite"/>
    </source>
</evidence>
<comment type="caution">
    <text evidence="3">The sequence shown here is derived from an EMBL/GenBank/DDBJ whole genome shotgun (WGS) entry which is preliminary data.</text>
</comment>
<keyword evidence="2" id="KW-0472">Membrane</keyword>
<dbReference type="RefSeq" id="WP_064002285.1">
    <property type="nucleotide sequence ID" value="NZ_LSTV01000001.1"/>
</dbReference>
<evidence type="ECO:0000256" key="2">
    <source>
        <dbReference type="SAM" id="Phobius"/>
    </source>
</evidence>
<reference evidence="3 4" key="1">
    <citation type="submission" date="2016-02" db="EMBL/GenBank/DDBJ databases">
        <authorList>
            <person name="Wen L."/>
            <person name="He K."/>
            <person name="Yang H."/>
        </authorList>
    </citation>
    <scope>NUCLEOTIDE SEQUENCE [LARGE SCALE GENOMIC DNA]</scope>
    <source>
        <strain evidence="3 4">CD11_3</strain>
    </source>
</reference>
<feature type="compositionally biased region" description="Low complexity" evidence="1">
    <location>
        <begin position="105"/>
        <end position="129"/>
    </location>
</feature>
<proteinExistence type="predicted"/>
<accession>A0A177KEG6</accession>
<name>A0A177KEG6_9MICO</name>
<organism evidence="3 4">
    <name type="scientific">Microbacterium oleivorans</name>
    <dbReference type="NCBI Taxonomy" id="273677"/>
    <lineage>
        <taxon>Bacteria</taxon>
        <taxon>Bacillati</taxon>
        <taxon>Actinomycetota</taxon>
        <taxon>Actinomycetes</taxon>
        <taxon>Micrococcales</taxon>
        <taxon>Microbacteriaceae</taxon>
        <taxon>Microbacterium</taxon>
    </lineage>
</organism>
<feature type="region of interest" description="Disordered" evidence="1">
    <location>
        <begin position="92"/>
        <end position="138"/>
    </location>
</feature>
<sequence>MNTRPRLTRSIPFWLLLAGSLASGAAGGVVLMDKLAKMETALTAGTATGVDVYVGQIWAVLGAILVGVGAIGLLLAFTLGALRAFTVAPRAQRAADDGRVDDEPATAQNAAATEDAPASAAQDASDTTPQPVLDGAGR</sequence>